<evidence type="ECO:0000313" key="6">
    <source>
        <dbReference type="EMBL" id="PXF30294.1"/>
    </source>
</evidence>
<dbReference type="Gene3D" id="3.40.190.10">
    <property type="entry name" value="Periplasmic binding protein-like II"/>
    <property type="match status" value="2"/>
</dbReference>
<dbReference type="PANTHER" id="PTHR30537">
    <property type="entry name" value="HTH-TYPE TRANSCRIPTIONAL REGULATOR"/>
    <property type="match status" value="1"/>
</dbReference>
<dbReference type="Pfam" id="PF00126">
    <property type="entry name" value="HTH_1"/>
    <property type="match status" value="1"/>
</dbReference>
<dbReference type="RefSeq" id="WP_110188210.1">
    <property type="nucleotide sequence ID" value="NZ_CP177354.1"/>
</dbReference>
<dbReference type="InterPro" id="IPR000847">
    <property type="entry name" value="LysR_HTH_N"/>
</dbReference>
<dbReference type="EMBL" id="LAPT01000078">
    <property type="protein sequence ID" value="PXF30294.1"/>
    <property type="molecule type" value="Genomic_DNA"/>
</dbReference>
<evidence type="ECO:0000256" key="2">
    <source>
        <dbReference type="ARBA" id="ARBA00023015"/>
    </source>
</evidence>
<dbReference type="Proteomes" id="UP000248090">
    <property type="component" value="Unassembled WGS sequence"/>
</dbReference>
<gene>
    <name evidence="6" type="ORF">WH50_15900</name>
</gene>
<accession>A0ABX5LUH9</accession>
<keyword evidence="3" id="KW-0238">DNA-binding</keyword>
<reference evidence="6 7" key="1">
    <citation type="submission" date="2015-03" db="EMBL/GenBank/DDBJ databases">
        <authorList>
            <person name="Krishnan R."/>
            <person name="Midha S."/>
            <person name="Patil P.B."/>
            <person name="Rameshkumar N."/>
        </authorList>
    </citation>
    <scope>NUCLEOTIDE SEQUENCE [LARGE SCALE GENOMIC DNA]</scope>
    <source>
        <strain evidence="6 7">L1E11</strain>
    </source>
</reference>
<dbReference type="InterPro" id="IPR036388">
    <property type="entry name" value="WH-like_DNA-bd_sf"/>
</dbReference>
<dbReference type="SUPFAM" id="SSF53850">
    <property type="entry name" value="Periplasmic binding protein-like II"/>
    <property type="match status" value="1"/>
</dbReference>
<comment type="similarity">
    <text evidence="1">Belongs to the LysR transcriptional regulatory family.</text>
</comment>
<keyword evidence="7" id="KW-1185">Reference proteome</keyword>
<dbReference type="InterPro" id="IPR036390">
    <property type="entry name" value="WH_DNA-bd_sf"/>
</dbReference>
<dbReference type="InterPro" id="IPR058163">
    <property type="entry name" value="LysR-type_TF_proteobact-type"/>
</dbReference>
<protein>
    <recommendedName>
        <fullName evidence="5">HTH lysR-type domain-containing protein</fullName>
    </recommendedName>
</protein>
<evidence type="ECO:0000256" key="4">
    <source>
        <dbReference type="ARBA" id="ARBA00023163"/>
    </source>
</evidence>
<dbReference type="Pfam" id="PF03466">
    <property type="entry name" value="LysR_substrate"/>
    <property type="match status" value="1"/>
</dbReference>
<dbReference type="SUPFAM" id="SSF46785">
    <property type="entry name" value="Winged helix' DNA-binding domain"/>
    <property type="match status" value="1"/>
</dbReference>
<evidence type="ECO:0000256" key="1">
    <source>
        <dbReference type="ARBA" id="ARBA00009437"/>
    </source>
</evidence>
<sequence length="296" mass="32057">MARRLPPLNALRAFVVAARHQSFSRAADELCVTHGAVSRQIATLEQHLGVAVFARTPQGVVLTDKGKVLLQGCAQAFALLHDSVDEVMTPSLSSVLVLSCEPTLAMRWLIPRLDDFQQQYPDIQLSLLTAGGVPDWQRGGVDLALRRNDFLLAAGTVVQRLAAEMTGPVCAAGLDETQPQCQLHAATRPQAWADWLAQSDSAPLFSGQQRQFEHFYLTLQAAAAGQGLAMASLYMVADEVQQGRLQAPWGFRADGSEYVLLAPQALAAGSPQQLFADWLKGQMQQTLAQLTVRGSN</sequence>
<proteinExistence type="inferred from homology"/>
<organism evidence="6 7">
    <name type="scientific">Pokkaliibacter plantistimulans</name>
    <dbReference type="NCBI Taxonomy" id="1635171"/>
    <lineage>
        <taxon>Bacteria</taxon>
        <taxon>Pseudomonadati</taxon>
        <taxon>Pseudomonadota</taxon>
        <taxon>Gammaproteobacteria</taxon>
        <taxon>Oceanospirillales</taxon>
        <taxon>Balneatrichaceae</taxon>
        <taxon>Pokkaliibacter</taxon>
    </lineage>
</organism>
<dbReference type="Gene3D" id="1.10.10.10">
    <property type="entry name" value="Winged helix-like DNA-binding domain superfamily/Winged helix DNA-binding domain"/>
    <property type="match status" value="1"/>
</dbReference>
<dbReference type="PANTHER" id="PTHR30537:SF74">
    <property type="entry name" value="HTH-TYPE TRANSCRIPTIONAL REGULATOR TRPI"/>
    <property type="match status" value="1"/>
</dbReference>
<dbReference type="PROSITE" id="PS50931">
    <property type="entry name" value="HTH_LYSR"/>
    <property type="match status" value="1"/>
</dbReference>
<evidence type="ECO:0000259" key="5">
    <source>
        <dbReference type="PROSITE" id="PS50931"/>
    </source>
</evidence>
<comment type="caution">
    <text evidence="6">The sequence shown here is derived from an EMBL/GenBank/DDBJ whole genome shotgun (WGS) entry which is preliminary data.</text>
</comment>
<dbReference type="InterPro" id="IPR005119">
    <property type="entry name" value="LysR_subst-bd"/>
</dbReference>
<name>A0ABX5LUH9_9GAMM</name>
<dbReference type="PRINTS" id="PR00039">
    <property type="entry name" value="HTHLYSR"/>
</dbReference>
<keyword evidence="4" id="KW-0804">Transcription</keyword>
<keyword evidence="2" id="KW-0805">Transcription regulation</keyword>
<evidence type="ECO:0000313" key="7">
    <source>
        <dbReference type="Proteomes" id="UP000248090"/>
    </source>
</evidence>
<feature type="domain" description="HTH lysR-type" evidence="5">
    <location>
        <begin position="6"/>
        <end position="63"/>
    </location>
</feature>
<evidence type="ECO:0000256" key="3">
    <source>
        <dbReference type="ARBA" id="ARBA00023125"/>
    </source>
</evidence>